<dbReference type="Pfam" id="PF00196">
    <property type="entry name" value="GerE"/>
    <property type="match status" value="1"/>
</dbReference>
<dbReference type="CDD" id="cd06170">
    <property type="entry name" value="LuxR_C_like"/>
    <property type="match status" value="1"/>
</dbReference>
<dbReference type="RefSeq" id="WP_010898275.1">
    <property type="nucleotide sequence ID" value="NC_002570.2"/>
</dbReference>
<dbReference type="SUPFAM" id="SSF46894">
    <property type="entry name" value="C-terminal effector domain of the bipartite response regulators"/>
    <property type="match status" value="1"/>
</dbReference>
<dbReference type="GO" id="GO:0006355">
    <property type="term" value="P:regulation of DNA-templated transcription"/>
    <property type="evidence" value="ECO:0007669"/>
    <property type="project" value="InterPro"/>
</dbReference>
<evidence type="ECO:0000313" key="5">
    <source>
        <dbReference type="EMBL" id="BAB05837.1"/>
    </source>
</evidence>
<protein>
    <submittedName>
        <fullName evidence="5">BH2118 protein</fullName>
    </submittedName>
</protein>
<dbReference type="PROSITE" id="PS50043">
    <property type="entry name" value="HTH_LUXR_2"/>
    <property type="match status" value="1"/>
</dbReference>
<dbReference type="SMART" id="SM00421">
    <property type="entry name" value="HTH_LUXR"/>
    <property type="match status" value="1"/>
</dbReference>
<keyword evidence="2" id="KW-0238">DNA-binding</keyword>
<dbReference type="Proteomes" id="UP000001258">
    <property type="component" value="Chromosome"/>
</dbReference>
<evidence type="ECO:0000256" key="1">
    <source>
        <dbReference type="ARBA" id="ARBA00023015"/>
    </source>
</evidence>
<evidence type="ECO:0000313" key="6">
    <source>
        <dbReference type="Proteomes" id="UP000001258"/>
    </source>
</evidence>
<feature type="domain" description="HTH luxR-type" evidence="4">
    <location>
        <begin position="296"/>
        <end position="354"/>
    </location>
</feature>
<evidence type="ECO:0000256" key="2">
    <source>
        <dbReference type="ARBA" id="ARBA00023125"/>
    </source>
</evidence>
<dbReference type="HOGENOM" id="CLU_061962_0_0_9"/>
<dbReference type="EMBL" id="BA000004">
    <property type="protein sequence ID" value="BAB05837.1"/>
    <property type="molecule type" value="Genomic_DNA"/>
</dbReference>
<name>Q9KB17_HALH5</name>
<dbReference type="InterPro" id="IPR003018">
    <property type="entry name" value="GAF"/>
</dbReference>
<dbReference type="InterPro" id="IPR016032">
    <property type="entry name" value="Sig_transdc_resp-reg_C-effctor"/>
</dbReference>
<evidence type="ECO:0000256" key="3">
    <source>
        <dbReference type="ARBA" id="ARBA00023163"/>
    </source>
</evidence>
<dbReference type="AlphaFoldDB" id="Q9KB17"/>
<dbReference type="PANTHER" id="PTHR44688">
    <property type="entry name" value="DNA-BINDING TRANSCRIPTIONAL ACTIVATOR DEVR_DOSR"/>
    <property type="match status" value="1"/>
</dbReference>
<dbReference type="PRINTS" id="PR00038">
    <property type="entry name" value="HTHLUXR"/>
</dbReference>
<organism evidence="5 6">
    <name type="scientific">Halalkalibacterium halodurans (strain ATCC BAA-125 / DSM 18197 / FERM 7344 / JCM 9153 / C-125)</name>
    <name type="common">Bacillus halodurans</name>
    <dbReference type="NCBI Taxonomy" id="272558"/>
    <lineage>
        <taxon>Bacteria</taxon>
        <taxon>Bacillati</taxon>
        <taxon>Bacillota</taxon>
        <taxon>Bacilli</taxon>
        <taxon>Bacillales</taxon>
        <taxon>Bacillaceae</taxon>
        <taxon>Halalkalibacterium (ex Joshi et al. 2022)</taxon>
    </lineage>
</organism>
<keyword evidence="1" id="KW-0805">Transcription regulation</keyword>
<dbReference type="InterPro" id="IPR036388">
    <property type="entry name" value="WH-like_DNA-bd_sf"/>
</dbReference>
<dbReference type="PANTHER" id="PTHR44688:SF16">
    <property type="entry name" value="DNA-BINDING TRANSCRIPTIONAL ACTIVATOR DEVR_DOSR"/>
    <property type="match status" value="1"/>
</dbReference>
<keyword evidence="3" id="KW-0804">Transcription</keyword>
<reference evidence="5 6" key="1">
    <citation type="journal article" date="2000" name="Nucleic Acids Res.">
        <title>Complete genome sequence of the alkaliphilic bacterium Bacillus halodurans and genomic sequence comparison with Bacillus subtilis.</title>
        <authorList>
            <person name="Takami H."/>
            <person name="Nakasone K."/>
            <person name="Takaki Y."/>
            <person name="Maeno G."/>
            <person name="Sasaki R."/>
            <person name="Masui N."/>
            <person name="Fuji F."/>
            <person name="Hirama C."/>
            <person name="Nakamura Y."/>
            <person name="Ogasawara N."/>
            <person name="Kuhara S."/>
            <person name="Horikoshi K."/>
        </authorList>
    </citation>
    <scope>NUCLEOTIDE SEQUENCE [LARGE SCALE GENOMIC DNA]</scope>
    <source>
        <strain evidence="6">ATCC BAA-125 / DSM 18197 / FERM 7344 / JCM 9153 / C-125</strain>
    </source>
</reference>
<dbReference type="STRING" id="272558.gene:10728016"/>
<proteinExistence type="predicted"/>
<dbReference type="OrthoDB" id="9815744at2"/>
<dbReference type="Pfam" id="PF01590">
    <property type="entry name" value="GAF"/>
    <property type="match status" value="1"/>
</dbReference>
<gene>
    <name evidence="5" type="ordered locus">BH2118</name>
</gene>
<keyword evidence="6" id="KW-1185">Reference proteome</keyword>
<dbReference type="KEGG" id="bha:BH2118"/>
<sequence length="355" mass="40088">MTIHKLKEKVASTDFEQHSYAFRRFVLDELRVYIPFAAACFTTIDPESLLSTGTVMDKQLEPIHTLILENEHTGSDYNHYFQLVDSSPHIATLHDATGGNLTASQRYTRILAPAGFHDELRAALIDQGKCWGHLTLFHSKHHSPFSREEQQLVNSLLPAITKKVKRLTFQSTFSPSPNSSHFEAAIMIFSDTFELLSANEAAHSLLSLLREQEQLGEGTFPRPIETLCVKIKATSSSKEEGEIDRWSVCIPAANGQLLTLYASKLTSELLPEQYAVISQNTSPFERLGYSLLYYGLTQREIQIVEQIVNGYTTKQISSHLYISTHTVQDHLKSIFAKMNVNSRRELLSFLNQANK</sequence>
<accession>Q9KB17</accession>
<dbReference type="InterPro" id="IPR000792">
    <property type="entry name" value="Tscrpt_reg_LuxR_C"/>
</dbReference>
<dbReference type="PIR" id="F83914">
    <property type="entry name" value="F83914"/>
</dbReference>
<evidence type="ECO:0000259" key="4">
    <source>
        <dbReference type="PROSITE" id="PS50043"/>
    </source>
</evidence>
<dbReference type="PROSITE" id="PS00622">
    <property type="entry name" value="HTH_LUXR_1"/>
    <property type="match status" value="1"/>
</dbReference>
<dbReference type="Gene3D" id="1.10.10.10">
    <property type="entry name" value="Winged helix-like DNA-binding domain superfamily/Winged helix DNA-binding domain"/>
    <property type="match status" value="1"/>
</dbReference>
<dbReference type="eggNOG" id="COG2771">
    <property type="taxonomic scope" value="Bacteria"/>
</dbReference>
<dbReference type="SUPFAM" id="SSF55781">
    <property type="entry name" value="GAF domain-like"/>
    <property type="match status" value="1"/>
</dbReference>
<dbReference type="GO" id="GO:0003677">
    <property type="term" value="F:DNA binding"/>
    <property type="evidence" value="ECO:0007669"/>
    <property type="project" value="UniProtKB-KW"/>
</dbReference>
<dbReference type="eggNOG" id="COG2203">
    <property type="taxonomic scope" value="Bacteria"/>
</dbReference>